<reference evidence="2 3" key="1">
    <citation type="submission" date="2021-06" db="EMBL/GenBank/DDBJ databases">
        <authorList>
            <person name="Grouzdev D.S."/>
            <person name="Koziaeva V."/>
        </authorList>
    </citation>
    <scope>NUCLEOTIDE SEQUENCE [LARGE SCALE GENOMIC DNA]</scope>
    <source>
        <strain evidence="2 3">22</strain>
    </source>
</reference>
<feature type="region of interest" description="Disordered" evidence="1">
    <location>
        <begin position="1"/>
        <end position="20"/>
    </location>
</feature>
<dbReference type="AlphaFoldDB" id="A0A947D5A8"/>
<proteinExistence type="predicted"/>
<accession>A0A947D5A8</accession>
<organism evidence="2 3">
    <name type="scientific">Prosthecodimorpha staleyi</name>
    <dbReference type="NCBI Taxonomy" id="2840188"/>
    <lineage>
        <taxon>Bacteria</taxon>
        <taxon>Pseudomonadati</taxon>
        <taxon>Pseudomonadota</taxon>
        <taxon>Alphaproteobacteria</taxon>
        <taxon>Hyphomicrobiales</taxon>
        <taxon>Ancalomicrobiaceae</taxon>
        <taxon>Prosthecodimorpha</taxon>
    </lineage>
</organism>
<evidence type="ECO:0000313" key="2">
    <source>
        <dbReference type="EMBL" id="MBT9288447.1"/>
    </source>
</evidence>
<dbReference type="RefSeq" id="WP_315901471.1">
    <property type="nucleotide sequence ID" value="NZ_JAHHZF010000002.1"/>
</dbReference>
<name>A0A947D5A8_9HYPH</name>
<protein>
    <submittedName>
        <fullName evidence="2">Uncharacterized protein</fullName>
    </submittedName>
</protein>
<dbReference type="EMBL" id="JAHHZF010000002">
    <property type="protein sequence ID" value="MBT9288447.1"/>
    <property type="molecule type" value="Genomic_DNA"/>
</dbReference>
<dbReference type="Proteomes" id="UP000766595">
    <property type="component" value="Unassembled WGS sequence"/>
</dbReference>
<sequence length="106" mass="12358">MAERRPAPGSPVYDDDDEDTVTTYRYRRSYYPYGYGSPYYYGPPGYVPPGAIPPDRPPPRVYARPAQPNNGDNCHFHAYPGEGPYHREIRCHWHANPYHPSIRYIR</sequence>
<keyword evidence="3" id="KW-1185">Reference proteome</keyword>
<comment type="caution">
    <text evidence="2">The sequence shown here is derived from an EMBL/GenBank/DDBJ whole genome shotgun (WGS) entry which is preliminary data.</text>
</comment>
<gene>
    <name evidence="2" type="ORF">KL771_03240</name>
</gene>
<evidence type="ECO:0000256" key="1">
    <source>
        <dbReference type="SAM" id="MobiDB-lite"/>
    </source>
</evidence>
<evidence type="ECO:0000313" key="3">
    <source>
        <dbReference type="Proteomes" id="UP000766595"/>
    </source>
</evidence>